<evidence type="ECO:0000256" key="7">
    <source>
        <dbReference type="ARBA" id="ARBA00022840"/>
    </source>
</evidence>
<gene>
    <name evidence="22" type="primary">yjeF</name>
    <name evidence="17" type="synonym">nnrD</name>
    <name evidence="18" type="synonym">nnrE</name>
    <name evidence="22" type="ORF">Lisr_2683</name>
</gene>
<dbReference type="PIRSF" id="PIRSF017184">
    <property type="entry name" value="Nnr"/>
    <property type="match status" value="1"/>
</dbReference>
<evidence type="ECO:0000313" key="23">
    <source>
        <dbReference type="Proteomes" id="UP000054761"/>
    </source>
</evidence>
<protein>
    <recommendedName>
        <fullName evidence="19">Bifunctional NAD(P)H-hydrate repair enzyme</fullName>
    </recommendedName>
    <alternativeName>
        <fullName evidence="19">Nicotinamide nucleotide repair protein</fullName>
    </alternativeName>
    <domain>
        <recommendedName>
            <fullName evidence="19">ADP-dependent (S)-NAD(P)H-hydrate dehydratase</fullName>
            <ecNumber evidence="19">4.2.1.136</ecNumber>
        </recommendedName>
        <alternativeName>
            <fullName evidence="19">ADP-dependent NAD(P)HX dehydratase</fullName>
        </alternativeName>
    </domain>
    <domain>
        <recommendedName>
            <fullName evidence="19">NAD(P)H-hydrate epimerase</fullName>
            <ecNumber evidence="19">5.1.99.6</ecNumber>
        </recommendedName>
    </domain>
</protein>
<keyword evidence="9 18" id="KW-0630">Potassium</keyword>
<proteinExistence type="inferred from homology"/>
<feature type="binding site" evidence="17">
    <location>
        <position position="260"/>
    </location>
    <ligand>
        <name>(6S)-NADPHX</name>
        <dbReference type="ChEBI" id="CHEBI:64076"/>
    </ligand>
</feature>
<evidence type="ECO:0000256" key="12">
    <source>
        <dbReference type="ARBA" id="ARBA00023239"/>
    </source>
</evidence>
<dbReference type="SUPFAM" id="SSF64153">
    <property type="entry name" value="YjeF N-terminal domain-like"/>
    <property type="match status" value="1"/>
</dbReference>
<dbReference type="PROSITE" id="PS51383">
    <property type="entry name" value="YJEF_C_3"/>
    <property type="match status" value="1"/>
</dbReference>
<dbReference type="GO" id="GO:0016301">
    <property type="term" value="F:kinase activity"/>
    <property type="evidence" value="ECO:0007669"/>
    <property type="project" value="UniProtKB-KW"/>
</dbReference>
<feature type="binding site" evidence="17">
    <location>
        <position position="321"/>
    </location>
    <ligand>
        <name>(6S)-NADPHX</name>
        <dbReference type="ChEBI" id="CHEBI:64076"/>
    </ligand>
</feature>
<dbReference type="NCBIfam" id="TIGR00196">
    <property type="entry name" value="yjeF_cterm"/>
    <property type="match status" value="1"/>
</dbReference>
<dbReference type="GO" id="GO:0046496">
    <property type="term" value="P:nicotinamide nucleotide metabolic process"/>
    <property type="evidence" value="ECO:0007669"/>
    <property type="project" value="UniProtKB-UniRule"/>
</dbReference>
<keyword evidence="5 18" id="KW-0479">Metal-binding</keyword>
<evidence type="ECO:0000256" key="6">
    <source>
        <dbReference type="ARBA" id="ARBA00022741"/>
    </source>
</evidence>
<dbReference type="OrthoDB" id="9806925at2"/>
<organism evidence="22 23">
    <name type="scientific">Legionella israelensis</name>
    <dbReference type="NCBI Taxonomy" id="454"/>
    <lineage>
        <taxon>Bacteria</taxon>
        <taxon>Pseudomonadati</taxon>
        <taxon>Pseudomonadota</taxon>
        <taxon>Gammaproteobacteria</taxon>
        <taxon>Legionellales</taxon>
        <taxon>Legionellaceae</taxon>
        <taxon>Legionella</taxon>
    </lineage>
</organism>
<comment type="cofactor">
    <cofactor evidence="18 19">
        <name>K(+)</name>
        <dbReference type="ChEBI" id="CHEBI:29103"/>
    </cofactor>
    <text evidence="18 19">Binds 1 potassium ion per subunit.</text>
</comment>
<dbReference type="Pfam" id="PF01256">
    <property type="entry name" value="Carb_kinase"/>
    <property type="match status" value="1"/>
</dbReference>
<dbReference type="STRING" id="454.Lisr_2683"/>
<evidence type="ECO:0000256" key="19">
    <source>
        <dbReference type="PIRNR" id="PIRNR017184"/>
    </source>
</evidence>
<evidence type="ECO:0000256" key="11">
    <source>
        <dbReference type="ARBA" id="ARBA00023235"/>
    </source>
</evidence>
<comment type="caution">
    <text evidence="22">The sequence shown here is derived from an EMBL/GenBank/DDBJ whole genome shotgun (WGS) entry which is preliminary data.</text>
</comment>
<dbReference type="GO" id="GO:0005524">
    <property type="term" value="F:ATP binding"/>
    <property type="evidence" value="ECO:0007669"/>
    <property type="project" value="UniProtKB-UniRule"/>
</dbReference>
<feature type="binding site" evidence="18">
    <location>
        <position position="162"/>
    </location>
    <ligand>
        <name>K(+)</name>
        <dbReference type="ChEBI" id="CHEBI:29103"/>
    </ligand>
</feature>
<feature type="binding site" evidence="17">
    <location>
        <position position="433"/>
    </location>
    <ligand>
        <name>AMP</name>
        <dbReference type="ChEBI" id="CHEBI:456215"/>
    </ligand>
</feature>
<keyword evidence="8 17" id="KW-0521">NADP</keyword>
<sequence>MIPPEHKLYLCEQIRRCEDMAINQYNISEHTLMLRAGEAAFETVLKHFPHIQRMAIFCGAGNNAGDGYVLARLAQQYGLSVKIYQLKSPENLPSAAAHAAMHAMVDNIPCAWLDEPFDTEVDLIVDALLGIGLQGEVRGEMVGAINLINETELPVIALDIPSGLNADTGQVYNCCVRADCTICFIGRKTGMYTLDGPDHCGEIYCADLQLKDILEQLPFYALQLTRQTIDLPLPPRKKNCHKGDFGHVLVVGGGPGMPGAVALAAKAALRTGAGAVTVATRPEHITGVLPFCPEIMVHGVRSENELKPLLRKATVCILGPGLGVDEWGKKLFHAAITAQLPMIIDASALRLLAEHPQIDDNWILTPHPGEAGALLSCTAAGIQEDRFEAVEKLQKQYGGVIILKGAGSILRTVNAENFVCIAGNAGMATAGMGDILNGIIAGLLAQGLSLSESAKAGVWLHAHVADQIVQRQGERGLLASDLLAQFPKFINGLSI</sequence>
<evidence type="ECO:0000256" key="3">
    <source>
        <dbReference type="ARBA" id="ARBA00006001"/>
    </source>
</evidence>
<dbReference type="EMBL" id="LNYH01000149">
    <property type="protein sequence ID" value="KTD14455.1"/>
    <property type="molecule type" value="Genomic_DNA"/>
</dbReference>
<dbReference type="Gene3D" id="3.40.1190.20">
    <property type="match status" value="1"/>
</dbReference>
<comment type="catalytic activity">
    <reaction evidence="16 17 19">
        <text>(6S)-NADPHX + ADP = AMP + phosphate + NADPH + H(+)</text>
        <dbReference type="Rhea" id="RHEA:32235"/>
        <dbReference type="ChEBI" id="CHEBI:15378"/>
        <dbReference type="ChEBI" id="CHEBI:43474"/>
        <dbReference type="ChEBI" id="CHEBI:57783"/>
        <dbReference type="ChEBI" id="CHEBI:64076"/>
        <dbReference type="ChEBI" id="CHEBI:456215"/>
        <dbReference type="ChEBI" id="CHEBI:456216"/>
        <dbReference type="EC" id="4.2.1.136"/>
    </reaction>
</comment>
<dbReference type="GO" id="GO:0052855">
    <property type="term" value="F:ADP-dependent NAD(P)H-hydrate dehydratase activity"/>
    <property type="evidence" value="ECO:0007669"/>
    <property type="project" value="UniProtKB-UniRule"/>
</dbReference>
<dbReference type="EC" id="5.1.99.6" evidence="19"/>
<dbReference type="InterPro" id="IPR000631">
    <property type="entry name" value="CARKD"/>
</dbReference>
<evidence type="ECO:0000259" key="20">
    <source>
        <dbReference type="PROSITE" id="PS51383"/>
    </source>
</evidence>
<evidence type="ECO:0000256" key="18">
    <source>
        <dbReference type="HAMAP-Rule" id="MF_01966"/>
    </source>
</evidence>
<dbReference type="PANTHER" id="PTHR12592">
    <property type="entry name" value="ATP-DEPENDENT (S)-NAD(P)H-HYDRATE DEHYDRATASE FAMILY MEMBER"/>
    <property type="match status" value="1"/>
</dbReference>
<evidence type="ECO:0000256" key="16">
    <source>
        <dbReference type="ARBA" id="ARBA00049209"/>
    </source>
</evidence>
<dbReference type="HAMAP" id="MF_01965">
    <property type="entry name" value="NADHX_dehydratase"/>
    <property type="match status" value="1"/>
</dbReference>
<comment type="catalytic activity">
    <reaction evidence="2 18 19">
        <text>(6R)-NADPHX = (6S)-NADPHX</text>
        <dbReference type="Rhea" id="RHEA:32227"/>
        <dbReference type="ChEBI" id="CHEBI:64076"/>
        <dbReference type="ChEBI" id="CHEBI:64077"/>
        <dbReference type="EC" id="5.1.99.6"/>
    </reaction>
</comment>
<comment type="function">
    <text evidence="18">Catalyzes the epimerization of the S- and R-forms of NAD(P)HX, a damaged form of NAD(P)H that is a result of enzymatic or heat-dependent hydration. This is a prerequisite for the S-specific NAD(P)H-hydrate dehydratase to allow the repair of both epimers of NAD(P)HX.</text>
</comment>
<dbReference type="Gene3D" id="3.40.50.10260">
    <property type="entry name" value="YjeF N-terminal domain"/>
    <property type="match status" value="1"/>
</dbReference>
<dbReference type="GO" id="GO:0110051">
    <property type="term" value="P:metabolite repair"/>
    <property type="evidence" value="ECO:0007669"/>
    <property type="project" value="TreeGrafter"/>
</dbReference>
<comment type="function">
    <text evidence="14 19">Bifunctional enzyme that catalyzes the epimerization of the S- and R-forms of NAD(P)HX and the dehydration of the S-form of NAD(P)HX at the expense of ADP, which is converted to AMP. This allows the repair of both epimers of NAD(P)HX, a damaged form of NAD(P)H that is a result of enzymatic or heat-dependent hydration.</text>
</comment>
<keyword evidence="10 17" id="KW-0520">NAD</keyword>
<evidence type="ECO:0000256" key="9">
    <source>
        <dbReference type="ARBA" id="ARBA00022958"/>
    </source>
</evidence>
<comment type="function">
    <text evidence="17">Catalyzes the dehydration of the S-form of NAD(P)HX at the expense of ADP, which is converted to AMP. Together with NAD(P)HX epimerase, which catalyzes the epimerization of the S- and R-forms, the enzyme allows the repair of both epimers of NAD(P)HX, a damaged form of NAD(P)H that is a result of enzymatic or heat-dependent hydration.</text>
</comment>
<keyword evidence="6 17" id="KW-0547">Nucleotide-binding</keyword>
<name>A0A0W0V2U5_9GAMM</name>
<comment type="similarity">
    <text evidence="4 19">In the C-terminal section; belongs to the NnrD/CARKD family.</text>
</comment>
<dbReference type="AlphaFoldDB" id="A0A0W0V2U5"/>
<keyword evidence="23" id="KW-1185">Reference proteome</keyword>
<evidence type="ECO:0000256" key="8">
    <source>
        <dbReference type="ARBA" id="ARBA00022857"/>
    </source>
</evidence>
<dbReference type="NCBIfam" id="TIGR00197">
    <property type="entry name" value="yjeF_nterm"/>
    <property type="match status" value="1"/>
</dbReference>
<comment type="caution">
    <text evidence="18">Lacks conserved residue(s) required for the propagation of feature annotation.</text>
</comment>
<keyword evidence="22" id="KW-0418">Kinase</keyword>
<evidence type="ECO:0000256" key="10">
    <source>
        <dbReference type="ARBA" id="ARBA00023027"/>
    </source>
</evidence>
<comment type="subunit">
    <text evidence="17">Homotetramer.</text>
</comment>
<accession>A0A0W0V2U5</accession>
<feature type="binding site" evidence="17">
    <location>
        <position position="434"/>
    </location>
    <ligand>
        <name>(6S)-NADPHX</name>
        <dbReference type="ChEBI" id="CHEBI:64076"/>
    </ligand>
</feature>
<dbReference type="RefSeq" id="WP_058502951.1">
    <property type="nucleotide sequence ID" value="NZ_CAAAJA010000009.1"/>
</dbReference>
<dbReference type="PROSITE" id="PS51385">
    <property type="entry name" value="YJEF_N"/>
    <property type="match status" value="1"/>
</dbReference>
<dbReference type="InterPro" id="IPR004443">
    <property type="entry name" value="YjeF_N_dom"/>
</dbReference>
<comment type="catalytic activity">
    <reaction evidence="1 18 19">
        <text>(6R)-NADHX = (6S)-NADHX</text>
        <dbReference type="Rhea" id="RHEA:32215"/>
        <dbReference type="ChEBI" id="CHEBI:64074"/>
        <dbReference type="ChEBI" id="CHEBI:64075"/>
        <dbReference type="EC" id="5.1.99.6"/>
    </reaction>
</comment>
<keyword evidence="12 17" id="KW-0456">Lyase</keyword>
<keyword evidence="22" id="KW-0808">Transferase</keyword>
<keyword evidence="13" id="KW-0511">Multifunctional enzyme</keyword>
<keyword evidence="7 17" id="KW-0067">ATP-binding</keyword>
<feature type="binding site" evidence="18">
    <location>
        <position position="63"/>
    </location>
    <ligand>
        <name>K(+)</name>
        <dbReference type="ChEBI" id="CHEBI:29103"/>
    </ligand>
</feature>
<dbReference type="GO" id="GO:0052856">
    <property type="term" value="F:NAD(P)HX epimerase activity"/>
    <property type="evidence" value="ECO:0007669"/>
    <property type="project" value="UniProtKB-UniRule"/>
</dbReference>
<comment type="similarity">
    <text evidence="17">Belongs to the NnrD/CARKD family.</text>
</comment>
<feature type="binding site" evidence="17">
    <location>
        <begin position="404"/>
        <end position="408"/>
    </location>
    <ligand>
        <name>AMP</name>
        <dbReference type="ChEBI" id="CHEBI:456215"/>
    </ligand>
</feature>
<evidence type="ECO:0000256" key="4">
    <source>
        <dbReference type="ARBA" id="ARBA00009524"/>
    </source>
</evidence>
<feature type="binding site" evidence="18">
    <location>
        <position position="159"/>
    </location>
    <ligand>
        <name>(6S)-NADPHX</name>
        <dbReference type="ChEBI" id="CHEBI:64076"/>
    </ligand>
</feature>
<evidence type="ECO:0000259" key="21">
    <source>
        <dbReference type="PROSITE" id="PS51385"/>
    </source>
</evidence>
<dbReference type="Pfam" id="PF03853">
    <property type="entry name" value="YjeF_N"/>
    <property type="match status" value="1"/>
</dbReference>
<evidence type="ECO:0000256" key="5">
    <source>
        <dbReference type="ARBA" id="ARBA00022723"/>
    </source>
</evidence>
<dbReference type="InterPro" id="IPR036652">
    <property type="entry name" value="YjeF_N_dom_sf"/>
</dbReference>
<evidence type="ECO:0000256" key="2">
    <source>
        <dbReference type="ARBA" id="ARBA00000909"/>
    </source>
</evidence>
<dbReference type="EC" id="4.2.1.136" evidence="19"/>
<reference evidence="22 23" key="1">
    <citation type="submission" date="2015-11" db="EMBL/GenBank/DDBJ databases">
        <title>Genomic analysis of 38 Legionella species identifies large and diverse effector repertoires.</title>
        <authorList>
            <person name="Burstein D."/>
            <person name="Amaro F."/>
            <person name="Zusman T."/>
            <person name="Lifshitz Z."/>
            <person name="Cohen O."/>
            <person name="Gilbert J.A."/>
            <person name="Pupko T."/>
            <person name="Shuman H.A."/>
            <person name="Segal G."/>
        </authorList>
    </citation>
    <scope>NUCLEOTIDE SEQUENCE [LARGE SCALE GENOMIC DNA]</scope>
    <source>
        <strain evidence="22 23">Bercovier 4</strain>
    </source>
</reference>
<comment type="catalytic activity">
    <reaction evidence="15 17 19">
        <text>(6S)-NADHX + ADP = AMP + phosphate + NADH + H(+)</text>
        <dbReference type="Rhea" id="RHEA:32223"/>
        <dbReference type="ChEBI" id="CHEBI:15378"/>
        <dbReference type="ChEBI" id="CHEBI:43474"/>
        <dbReference type="ChEBI" id="CHEBI:57945"/>
        <dbReference type="ChEBI" id="CHEBI:64074"/>
        <dbReference type="ChEBI" id="CHEBI:456215"/>
        <dbReference type="ChEBI" id="CHEBI:456216"/>
        <dbReference type="EC" id="4.2.1.136"/>
    </reaction>
</comment>
<evidence type="ECO:0000256" key="15">
    <source>
        <dbReference type="ARBA" id="ARBA00048238"/>
    </source>
</evidence>
<feature type="binding site" evidence="18">
    <location>
        <position position="126"/>
    </location>
    <ligand>
        <name>K(+)</name>
        <dbReference type="ChEBI" id="CHEBI:29103"/>
    </ligand>
</feature>
<comment type="cofactor">
    <cofactor evidence="17">
        <name>Mg(2+)</name>
        <dbReference type="ChEBI" id="CHEBI:18420"/>
    </cofactor>
</comment>
<comment type="similarity">
    <text evidence="18">Belongs to the NnrE/AIBP family.</text>
</comment>
<dbReference type="HAMAP" id="MF_01966">
    <property type="entry name" value="NADHX_epimerase"/>
    <property type="match status" value="1"/>
</dbReference>
<dbReference type="Proteomes" id="UP000054761">
    <property type="component" value="Unassembled WGS sequence"/>
</dbReference>
<dbReference type="InterPro" id="IPR030677">
    <property type="entry name" value="Nnr"/>
</dbReference>
<feature type="domain" description="YjeF C-terminal" evidence="20">
    <location>
        <begin position="225"/>
        <end position="493"/>
    </location>
</feature>
<comment type="similarity">
    <text evidence="3 19">In the N-terminal section; belongs to the NnrE/AIBP family.</text>
</comment>
<dbReference type="PANTHER" id="PTHR12592:SF0">
    <property type="entry name" value="ATP-DEPENDENT (S)-NAD(P)H-HYDRATE DEHYDRATASE"/>
    <property type="match status" value="1"/>
</dbReference>
<dbReference type="PATRIC" id="fig|454.4.peg.2948"/>
<feature type="binding site" evidence="17">
    <location>
        <position position="367"/>
    </location>
    <ligand>
        <name>(6S)-NADPHX</name>
        <dbReference type="ChEBI" id="CHEBI:64076"/>
    </ligand>
</feature>
<evidence type="ECO:0000256" key="1">
    <source>
        <dbReference type="ARBA" id="ARBA00000013"/>
    </source>
</evidence>
<dbReference type="SUPFAM" id="SSF53613">
    <property type="entry name" value="Ribokinase-like"/>
    <property type="match status" value="1"/>
</dbReference>
<dbReference type="CDD" id="cd01171">
    <property type="entry name" value="YXKO-related"/>
    <property type="match status" value="1"/>
</dbReference>
<evidence type="ECO:0000256" key="14">
    <source>
        <dbReference type="ARBA" id="ARBA00025153"/>
    </source>
</evidence>
<evidence type="ECO:0000256" key="13">
    <source>
        <dbReference type="ARBA" id="ARBA00023268"/>
    </source>
</evidence>
<feature type="domain" description="YjeF N-terminal" evidence="21">
    <location>
        <begin position="14"/>
        <end position="216"/>
    </location>
</feature>
<dbReference type="InterPro" id="IPR029056">
    <property type="entry name" value="Ribokinase-like"/>
</dbReference>
<evidence type="ECO:0000313" key="22">
    <source>
        <dbReference type="EMBL" id="KTD14455.1"/>
    </source>
</evidence>
<dbReference type="GO" id="GO:0046872">
    <property type="term" value="F:metal ion binding"/>
    <property type="evidence" value="ECO:0007669"/>
    <property type="project" value="UniProtKB-UniRule"/>
</dbReference>
<evidence type="ECO:0000256" key="17">
    <source>
        <dbReference type="HAMAP-Rule" id="MF_01965"/>
    </source>
</evidence>
<keyword evidence="11 18" id="KW-0413">Isomerase</keyword>
<feature type="binding site" evidence="18">
    <location>
        <begin position="130"/>
        <end position="136"/>
    </location>
    <ligand>
        <name>(6S)-NADPHX</name>
        <dbReference type="ChEBI" id="CHEBI:64076"/>
    </ligand>
</feature>